<sequence>MYDIHSNELEPQAITTALNGKKLIENKDGFILMEENEDEDKVIEQQQDNINFGQQIKDALQEFKSGIMNEDERLNQFKIL</sequence>
<proteinExistence type="predicted"/>
<accession>A0A820I0F6</accession>
<evidence type="ECO:0000313" key="2">
    <source>
        <dbReference type="Proteomes" id="UP000663881"/>
    </source>
</evidence>
<comment type="caution">
    <text evidence="1">The sequence shown here is derived from an EMBL/GenBank/DDBJ whole genome shotgun (WGS) entry which is preliminary data.</text>
</comment>
<dbReference type="AlphaFoldDB" id="A0A820I0F6"/>
<dbReference type="EMBL" id="CAJOAY010016441">
    <property type="protein sequence ID" value="CAF4300962.1"/>
    <property type="molecule type" value="Genomic_DNA"/>
</dbReference>
<organism evidence="1 2">
    <name type="scientific">Adineta steineri</name>
    <dbReference type="NCBI Taxonomy" id="433720"/>
    <lineage>
        <taxon>Eukaryota</taxon>
        <taxon>Metazoa</taxon>
        <taxon>Spiralia</taxon>
        <taxon>Gnathifera</taxon>
        <taxon>Rotifera</taxon>
        <taxon>Eurotatoria</taxon>
        <taxon>Bdelloidea</taxon>
        <taxon>Adinetida</taxon>
        <taxon>Adinetidae</taxon>
        <taxon>Adineta</taxon>
    </lineage>
</organism>
<evidence type="ECO:0000313" key="1">
    <source>
        <dbReference type="EMBL" id="CAF4300962.1"/>
    </source>
</evidence>
<name>A0A820I0F6_9BILA</name>
<feature type="non-terminal residue" evidence="1">
    <location>
        <position position="1"/>
    </location>
</feature>
<reference evidence="1" key="1">
    <citation type="submission" date="2021-02" db="EMBL/GenBank/DDBJ databases">
        <authorList>
            <person name="Nowell W R."/>
        </authorList>
    </citation>
    <scope>NUCLEOTIDE SEQUENCE</scope>
</reference>
<protein>
    <submittedName>
        <fullName evidence="1">Uncharacterized protein</fullName>
    </submittedName>
</protein>
<dbReference type="Proteomes" id="UP000663881">
    <property type="component" value="Unassembled WGS sequence"/>
</dbReference>
<gene>
    <name evidence="1" type="ORF">OKA104_LOCUS46202</name>
</gene>